<dbReference type="InterPro" id="IPR011625">
    <property type="entry name" value="A2M_N_BRD"/>
</dbReference>
<dbReference type="Pfam" id="PF07703">
    <property type="entry name" value="A2M_BRD"/>
    <property type="match status" value="1"/>
</dbReference>
<dbReference type="Gene3D" id="1.20.91.20">
    <property type="entry name" value="Anaphylotoxins (complement system)"/>
    <property type="match status" value="1"/>
</dbReference>
<evidence type="ECO:0000256" key="4">
    <source>
        <dbReference type="SAM" id="MobiDB-lite"/>
    </source>
</evidence>
<evidence type="ECO:0000313" key="7">
    <source>
        <dbReference type="EMBL" id="CAJ0922771.1"/>
    </source>
</evidence>
<keyword evidence="2" id="KW-0964">Secreted</keyword>
<dbReference type="SMART" id="SM01359">
    <property type="entry name" value="A2M_N_2"/>
    <property type="match status" value="1"/>
</dbReference>
<keyword evidence="8" id="KW-1185">Reference proteome</keyword>
<dbReference type="Gene3D" id="1.50.10.20">
    <property type="match status" value="1"/>
</dbReference>
<dbReference type="Proteomes" id="UP001176940">
    <property type="component" value="Unassembled WGS sequence"/>
</dbReference>
<evidence type="ECO:0000256" key="1">
    <source>
        <dbReference type="ARBA" id="ARBA00004613"/>
    </source>
</evidence>
<dbReference type="Gene3D" id="1.10.287.3160">
    <property type="match status" value="1"/>
</dbReference>
<dbReference type="InterPro" id="IPR050473">
    <property type="entry name" value="A2M/Complement_sys"/>
</dbReference>
<dbReference type="SMART" id="SM01360">
    <property type="entry name" value="A2M"/>
    <property type="match status" value="1"/>
</dbReference>
<evidence type="ECO:0000259" key="6">
    <source>
        <dbReference type="PROSITE" id="PS01178"/>
    </source>
</evidence>
<keyword evidence="5" id="KW-0732">Signal</keyword>
<dbReference type="Gene3D" id="2.60.40.1930">
    <property type="match status" value="4"/>
</dbReference>
<evidence type="ECO:0000256" key="3">
    <source>
        <dbReference type="ARBA" id="ARBA00023157"/>
    </source>
</evidence>
<dbReference type="Gene3D" id="2.60.40.10">
    <property type="entry name" value="Immunoglobulins"/>
    <property type="match status" value="2"/>
</dbReference>
<keyword evidence="3" id="KW-1015">Disulfide bond</keyword>
<reference evidence="7" key="1">
    <citation type="submission" date="2023-07" db="EMBL/GenBank/DDBJ databases">
        <authorList>
            <person name="Stuckert A."/>
        </authorList>
    </citation>
    <scope>NUCLEOTIDE SEQUENCE</scope>
</reference>
<sequence length="1521" mass="170776">MILLYIAVLLTLYGRGFSQEQTYLVMGPRMWRVGAQETVLIQAFGYKENLLITISLLSYPDKQKRFSTESLELNSDNNYQGRVTLRAKRTGKSKHKQCAICTEPLPDSYTKSLCQACIDNTLRQEESVKMNEIRLIIREELQSLGGGSSSINIEKKKRRVSSPRADTSAESGEVDSDVSQLSDSSGEEDFVCFPTEGINNLVKSVRNTMGVSESKEPQTPQEIMFAGLSQRKGHVFPINQAIKDLVKKEWGKGQKGLVPIPCKRRYPFDDEDLSTWTKIPKVDAAVASTSRRFSLPVEDAGSLSDPMDRKSDALLKKSWEACVTAFKPAIAATCTGRSMLVWLDQLEQNIKNGVSREKLRASIPLIKVGAVVVNRKIPDYVPIRPNDFPRKDGATQFVCLQAKTSSFTKEERVPVSHHNGFLFIQSDKPVYTPDQSVKVRIYSMDEELRPARRAVTVTFKDPDEVKMDVITQQDATGIISFPDFKIPANPKNTVFMILHYTRCARPAANHHHFYISVLPRFFVTIVPSQNFISYDTFDEFTITVKANYYYGKKLEQAKVFIRYGIIQGGERRMMTKSIDVLTMIGGEAVFQFNSRRAVDELGFSQLEELDGSYLYITISVEETAGSQSEESENADVRYVITPYTLKLIGTPLYVKPTLPYYVKVQVKDTLDKAVPRIRLSLTGEMVQDDGEVSPLSSYHSQIQMTDGKGIAEFVVNIPADVTILEFTIKTADKNLQDENQARSTYTATAYKSPTKSYLYINWARESEVMHVGGYLNVQVVPKSPYMAKLTHYSYLVISKGKIITYNTVQRVHDSTSQNLNIQITSAMVPSIRLLVYYIITGDSTAEVVADSIWVDVREKCINNQEVQLSTKKRVFQPKASVPLTVQAQTGSIVALSAVDVSVYDVTKKTQRPMDRVLRRIEESDLGCGSGAGAGKDNKEVFELAGLTFITNANIRASQTTAFSCNDIIRSKRSDTLGAAILKAVSTYKDKRLRQCCEAGGRAFTEDRQCVAGIARIQKDKGQPCVNAFSACCEVVQAKDHELAQKNLDMGRMCEYSHGRPLSAPRRIEEITGLCCLPVIRTVFDLDEPEIRSYFPESWLWEELSISDRRGFKETGLTLPDSLTTWEIQGIGMSDQGLCVADPAQITVSKDVFIDVQLPYSVIRGEQVEIQVTVYNYQNSKVKAGHPQMILSIQGVYQDPQVASLCLWVKKSVWVSELKIGHRGKAKDCNEEFNPEMPRVFTYNILPLALGLHTINFTLNVQFNSEKVVKTLRVVSEGIKMEQSVGFTLDPLGLRGVTKRQQDLPYRIPANTVPKSGINRIFSINGNIMGEVIDSVLNSDGVKYLVSMPKGNAEMELARVAPIFYVYHYLETKQQWSLLEASTLTAQLDMKLKLKEGVRSVLAFRNRDYSYSLWRDSQPSTWMTAFALRIFGDVHRYVAIDQMSVCTTLLWLVDNCQDQDGSFKEKSTSSPVKLQGTIPREASEKTLYLTAYTVIAIQKAFHMCPVIISPGFVFAVHLLWTL</sequence>
<dbReference type="Gene3D" id="2.60.40.1940">
    <property type="match status" value="1"/>
</dbReference>
<dbReference type="Pfam" id="PF17791">
    <property type="entry name" value="MG3"/>
    <property type="match status" value="1"/>
</dbReference>
<name>A0ABN9KT02_9NEOB</name>
<dbReference type="InterPro" id="IPR041555">
    <property type="entry name" value="MG3"/>
</dbReference>
<dbReference type="InterPro" id="IPR001599">
    <property type="entry name" value="Macroglobln_a2"/>
</dbReference>
<dbReference type="InterPro" id="IPR000020">
    <property type="entry name" value="Anaphylatoxin/fibulin"/>
</dbReference>
<feature type="domain" description="Anaphylatoxin-like" evidence="6">
    <location>
        <begin position="995"/>
        <end position="1032"/>
    </location>
</feature>
<dbReference type="InterPro" id="IPR040839">
    <property type="entry name" value="MG4"/>
</dbReference>
<dbReference type="EMBL" id="CAUEEQ010002447">
    <property type="protein sequence ID" value="CAJ0922771.1"/>
    <property type="molecule type" value="Genomic_DNA"/>
</dbReference>
<gene>
    <name evidence="7" type="ORF">RIMI_LOCUS1830884</name>
</gene>
<proteinExistence type="predicted"/>
<feature type="region of interest" description="Disordered" evidence="4">
    <location>
        <begin position="148"/>
        <end position="185"/>
    </location>
</feature>
<feature type="chain" id="PRO_5045510904" description="Anaphylatoxin-like domain-containing protein" evidence="5">
    <location>
        <begin position="19"/>
        <end position="1521"/>
    </location>
</feature>
<dbReference type="InterPro" id="IPR008930">
    <property type="entry name" value="Terpenoid_cyclase/PrenylTrfase"/>
</dbReference>
<dbReference type="InterPro" id="IPR011626">
    <property type="entry name" value="Alpha-macroglobulin_TED"/>
</dbReference>
<protein>
    <recommendedName>
        <fullName evidence="6">Anaphylatoxin-like domain-containing protein</fullName>
    </recommendedName>
</protein>
<comment type="subcellular location">
    <subcellularLocation>
        <location evidence="1">Secreted</location>
    </subcellularLocation>
</comment>
<dbReference type="Pfam" id="PF07678">
    <property type="entry name" value="TED_complement"/>
    <property type="match status" value="1"/>
</dbReference>
<dbReference type="Gene3D" id="2.60.120.1540">
    <property type="match status" value="1"/>
</dbReference>
<dbReference type="SUPFAM" id="SSF47686">
    <property type="entry name" value="Anaphylotoxins (complement system)"/>
    <property type="match status" value="1"/>
</dbReference>
<dbReference type="InterPro" id="IPR047565">
    <property type="entry name" value="Alpha-macroglob_thiol-ester_cl"/>
</dbReference>
<dbReference type="Gene3D" id="2.20.130.20">
    <property type="match status" value="1"/>
</dbReference>
<dbReference type="Pfam" id="PF01835">
    <property type="entry name" value="MG2"/>
    <property type="match status" value="1"/>
</dbReference>
<dbReference type="Pfam" id="PF17789">
    <property type="entry name" value="MG4"/>
    <property type="match status" value="1"/>
</dbReference>
<dbReference type="PROSITE" id="PS01178">
    <property type="entry name" value="ANAPHYLATOXIN_2"/>
    <property type="match status" value="1"/>
</dbReference>
<evidence type="ECO:0000256" key="2">
    <source>
        <dbReference type="ARBA" id="ARBA00022525"/>
    </source>
</evidence>
<dbReference type="PANTHER" id="PTHR11412:SF83">
    <property type="entry name" value="COMPLEMENT C5"/>
    <property type="match status" value="1"/>
</dbReference>
<feature type="signal peptide" evidence="5">
    <location>
        <begin position="1"/>
        <end position="18"/>
    </location>
</feature>
<evidence type="ECO:0000256" key="5">
    <source>
        <dbReference type="SAM" id="SignalP"/>
    </source>
</evidence>
<evidence type="ECO:0000313" key="8">
    <source>
        <dbReference type="Proteomes" id="UP001176940"/>
    </source>
</evidence>
<organism evidence="7 8">
    <name type="scientific">Ranitomeya imitator</name>
    <name type="common">mimic poison frog</name>
    <dbReference type="NCBI Taxonomy" id="111125"/>
    <lineage>
        <taxon>Eukaryota</taxon>
        <taxon>Metazoa</taxon>
        <taxon>Chordata</taxon>
        <taxon>Craniata</taxon>
        <taxon>Vertebrata</taxon>
        <taxon>Euteleostomi</taxon>
        <taxon>Amphibia</taxon>
        <taxon>Batrachia</taxon>
        <taxon>Anura</taxon>
        <taxon>Neobatrachia</taxon>
        <taxon>Hyloidea</taxon>
        <taxon>Dendrobatidae</taxon>
        <taxon>Dendrobatinae</taxon>
        <taxon>Ranitomeya</taxon>
    </lineage>
</organism>
<comment type="caution">
    <text evidence="7">The sequence shown here is derived from an EMBL/GenBank/DDBJ whole genome shotgun (WGS) entry which is preliminary data.</text>
</comment>
<dbReference type="Pfam" id="PF00207">
    <property type="entry name" value="A2M"/>
    <property type="match status" value="1"/>
</dbReference>
<dbReference type="InterPro" id="IPR018081">
    <property type="entry name" value="Anaphylatoxin_comp_syst"/>
</dbReference>
<dbReference type="InterPro" id="IPR013783">
    <property type="entry name" value="Ig-like_fold"/>
</dbReference>
<dbReference type="SMART" id="SM01419">
    <property type="entry name" value="Thiol-ester_cl"/>
    <property type="match status" value="1"/>
</dbReference>
<dbReference type="PANTHER" id="PTHR11412">
    <property type="entry name" value="MACROGLOBULIN / COMPLEMENT"/>
    <property type="match status" value="1"/>
</dbReference>
<dbReference type="InterPro" id="IPR002890">
    <property type="entry name" value="MG2"/>
</dbReference>
<dbReference type="Gene3D" id="6.20.50.160">
    <property type="match status" value="1"/>
</dbReference>
<dbReference type="InterPro" id="IPR041425">
    <property type="entry name" value="C3/4/5_MG1"/>
</dbReference>
<accession>A0ABN9KT02</accession>
<dbReference type="Pfam" id="PF17790">
    <property type="entry name" value="MG1"/>
    <property type="match status" value="1"/>
</dbReference>
<dbReference type="SUPFAM" id="SSF48239">
    <property type="entry name" value="Terpenoid cyclases/Protein prenyltransferases"/>
    <property type="match status" value="1"/>
</dbReference>